<dbReference type="EMBL" id="BKZQ01000058">
    <property type="protein sequence ID" value="GER71651.1"/>
    <property type="molecule type" value="Genomic_DNA"/>
</dbReference>
<sequence>MKLKDRVVIVTGGGSGIGKASALRLAGEGAKVCVMDMKQERADEVKNLIGQKGGEAMAQEVDVADPERVKNAIGKTVEHWGRLDIVFANAGINGTVSPIEDLSPEDWDETLTTI</sequence>
<keyword evidence="2" id="KW-0560">Oxidoreductase</keyword>
<dbReference type="GO" id="GO:0016491">
    <property type="term" value="F:oxidoreductase activity"/>
    <property type="evidence" value="ECO:0007669"/>
    <property type="project" value="UniProtKB-KW"/>
</dbReference>
<dbReference type="PANTHER" id="PTHR43669">
    <property type="entry name" value="5-KETO-D-GLUCONATE 5-REDUCTASE"/>
    <property type="match status" value="1"/>
</dbReference>
<dbReference type="CDD" id="cd05233">
    <property type="entry name" value="SDR_c"/>
    <property type="match status" value="1"/>
</dbReference>
<proteinExistence type="inferred from homology"/>
<dbReference type="InterPro" id="IPR002347">
    <property type="entry name" value="SDR_fam"/>
</dbReference>
<name>A0A5J4JIU8_9BACI</name>
<evidence type="ECO:0000313" key="4">
    <source>
        <dbReference type="Proteomes" id="UP000391919"/>
    </source>
</evidence>
<keyword evidence="4" id="KW-1185">Reference proteome</keyword>
<reference evidence="3 4" key="1">
    <citation type="submission" date="2019-09" db="EMBL/GenBank/DDBJ databases">
        <title>Draft genome sequence of Bacillus sp. JC-7.</title>
        <authorList>
            <person name="Tanaka N."/>
            <person name="Shiwa Y."/>
            <person name="Fujita N."/>
            <person name="Tanasupawat S."/>
        </authorList>
    </citation>
    <scope>NUCLEOTIDE SEQUENCE [LARGE SCALE GENOMIC DNA]</scope>
    <source>
        <strain evidence="3 4">JC-7</strain>
    </source>
</reference>
<dbReference type="SUPFAM" id="SSF51735">
    <property type="entry name" value="NAD(P)-binding Rossmann-fold domains"/>
    <property type="match status" value="1"/>
</dbReference>
<accession>A0A5J4JIU8</accession>
<comment type="caution">
    <text evidence="3">The sequence shown here is derived from an EMBL/GenBank/DDBJ whole genome shotgun (WGS) entry which is preliminary data.</text>
</comment>
<dbReference type="Proteomes" id="UP000391919">
    <property type="component" value="Unassembled WGS sequence"/>
</dbReference>
<evidence type="ECO:0000256" key="2">
    <source>
        <dbReference type="ARBA" id="ARBA00023002"/>
    </source>
</evidence>
<evidence type="ECO:0008006" key="5">
    <source>
        <dbReference type="Google" id="ProtNLM"/>
    </source>
</evidence>
<dbReference type="AlphaFoldDB" id="A0A5J4JIU8"/>
<protein>
    <recommendedName>
        <fullName evidence="5">SDR family NAD(P)-dependent oxidoreductase</fullName>
    </recommendedName>
</protein>
<dbReference type="PRINTS" id="PR00081">
    <property type="entry name" value="GDHRDH"/>
</dbReference>
<evidence type="ECO:0000313" key="3">
    <source>
        <dbReference type="EMBL" id="GER71651.1"/>
    </source>
</evidence>
<dbReference type="Gene3D" id="3.40.50.720">
    <property type="entry name" value="NAD(P)-binding Rossmann-like Domain"/>
    <property type="match status" value="1"/>
</dbReference>
<dbReference type="PANTHER" id="PTHR43669:SF3">
    <property type="entry name" value="ALCOHOL DEHYDROGENASE, PUTATIVE (AFU_ORTHOLOGUE AFUA_3G03445)-RELATED"/>
    <property type="match status" value="1"/>
</dbReference>
<evidence type="ECO:0000256" key="1">
    <source>
        <dbReference type="ARBA" id="ARBA00006484"/>
    </source>
</evidence>
<comment type="similarity">
    <text evidence="1">Belongs to the short-chain dehydrogenases/reductases (SDR) family.</text>
</comment>
<organism evidence="3 4">
    <name type="scientific">Weizmannia acidilactici</name>
    <dbReference type="NCBI Taxonomy" id="2607726"/>
    <lineage>
        <taxon>Bacteria</taxon>
        <taxon>Bacillati</taxon>
        <taxon>Bacillota</taxon>
        <taxon>Bacilli</taxon>
        <taxon>Bacillales</taxon>
        <taxon>Bacillaceae</taxon>
        <taxon>Heyndrickxia</taxon>
    </lineage>
</organism>
<gene>
    <name evidence="3" type="ORF">BpJC7_29540</name>
</gene>
<dbReference type="InterPro" id="IPR036291">
    <property type="entry name" value="NAD(P)-bd_dom_sf"/>
</dbReference>
<dbReference type="Pfam" id="PF00106">
    <property type="entry name" value="adh_short"/>
    <property type="match status" value="1"/>
</dbReference>